<dbReference type="GO" id="GO:0046890">
    <property type="term" value="P:regulation of lipid biosynthetic process"/>
    <property type="evidence" value="ECO:0007669"/>
    <property type="project" value="UniProtKB-UniRule"/>
</dbReference>
<comment type="function">
    <text evidence="4">Modulates cellular lipopolysaccharide (LPS) levels by regulating LpxC, which is involved in lipid A biosynthesis. May act by modulating the proteolytic activity of FtsH towards LpxC. May also coordinate assembly of proteins involved in LPS synthesis at the plasma membrane.</text>
</comment>
<dbReference type="SUPFAM" id="SSF48452">
    <property type="entry name" value="TPR-like"/>
    <property type="match status" value="1"/>
</dbReference>
<dbReference type="EMBL" id="PHGZ01000032">
    <property type="protein sequence ID" value="PJG81995.1"/>
    <property type="molecule type" value="Genomic_DNA"/>
</dbReference>
<keyword evidence="1 4" id="KW-0479">Metal-binding</keyword>
<dbReference type="PANTHER" id="PTHR45586">
    <property type="entry name" value="TPR REPEAT-CONTAINING PROTEIN PA4667"/>
    <property type="match status" value="1"/>
</dbReference>
<dbReference type="Pfam" id="PF13176">
    <property type="entry name" value="TPR_7"/>
    <property type="match status" value="1"/>
</dbReference>
<evidence type="ECO:0000313" key="8">
    <source>
        <dbReference type="Proteomes" id="UP000230282"/>
    </source>
</evidence>
<dbReference type="PANTHER" id="PTHR45586:SF1">
    <property type="entry name" value="LIPOPOLYSACCHARIDE ASSEMBLY PROTEIN B"/>
    <property type="match status" value="1"/>
</dbReference>
<keyword evidence="4" id="KW-1133">Transmembrane helix</keyword>
<sequence>MLELLFLLLPIAAAYGWYMGHRSAKKDQEDISNKLSRDYVTGVNFLLSNQPEKAVDLFLDMLQKQETENEIENSSQFEAELTLGNLFRSRGEVDRALRIHQALDRSPNYTFEQKLLAKQQLAKDFITVGFYDRAEALYIMLVDEPEFAEGALQQLAVIYQKTKEWKKAVNVAEKLAKIAPKEDNIELAHYYCEYAASLSVEAKEDPVEILHTALKVSPTCVRASMLLANVFIQQKNYRSAVKNLENVLEQNPAYIGEVLSDLKFCYQELSQLDNFELFLIKASQICHNSAVDLALADLIAEKDGTLAAQTKLYQQLNQHPSTFVFHRFIQYQIDNAEDGRAKDSLVLLHKMVGERIRQGFDYRCVNCGYQTHKLIWCCPSCRQWESIKPIRGIEHN</sequence>
<dbReference type="Pfam" id="PF18073">
    <property type="entry name" value="Zn_ribbon_LapB"/>
    <property type="match status" value="1"/>
</dbReference>
<evidence type="ECO:0000256" key="3">
    <source>
        <dbReference type="ARBA" id="ARBA00022803"/>
    </source>
</evidence>
<dbReference type="AlphaFoldDB" id="A0A2M8RSX5"/>
<evidence type="ECO:0000256" key="1">
    <source>
        <dbReference type="ARBA" id="ARBA00022723"/>
    </source>
</evidence>
<dbReference type="NCBIfam" id="NF008753">
    <property type="entry name" value="PRK11788.1-1"/>
    <property type="match status" value="1"/>
</dbReference>
<name>A0A2M8RSX5_9PAST</name>
<dbReference type="HAMAP" id="MF_00994">
    <property type="entry name" value="LPS_assembly_LapB"/>
    <property type="match status" value="1"/>
</dbReference>
<feature type="binding site" evidence="4">
    <location>
        <position position="367"/>
    </location>
    <ligand>
        <name>Fe cation</name>
        <dbReference type="ChEBI" id="CHEBI:24875"/>
    </ligand>
</feature>
<keyword evidence="4" id="KW-1003">Cell membrane</keyword>
<reference evidence="7 8" key="1">
    <citation type="submission" date="2017-11" db="EMBL/GenBank/DDBJ databases">
        <title>Reclassification of Bisgaard taxon 5 as Caviibacterium pharyngocola gen. nov., sp. nov.</title>
        <authorList>
            <person name="Christensen H."/>
        </authorList>
    </citation>
    <scope>NUCLEOTIDE SEQUENCE [LARGE SCALE GENOMIC DNA]</scope>
    <source>
        <strain evidence="7 8">7_3</strain>
    </source>
</reference>
<dbReference type="NCBIfam" id="NF008757">
    <property type="entry name" value="PRK11788.1-5"/>
    <property type="match status" value="1"/>
</dbReference>
<keyword evidence="4" id="KW-0812">Transmembrane</keyword>
<dbReference type="InterPro" id="IPR019734">
    <property type="entry name" value="TPR_rpt"/>
</dbReference>
<dbReference type="InterPro" id="IPR041166">
    <property type="entry name" value="Rubredoxin_2"/>
</dbReference>
<evidence type="ECO:0000256" key="5">
    <source>
        <dbReference type="PROSITE-ProRule" id="PRU00339"/>
    </source>
</evidence>
<comment type="similarity">
    <text evidence="4">Belongs to the LapB family.</text>
</comment>
<comment type="caution">
    <text evidence="7">The sequence shown here is derived from an EMBL/GenBank/DDBJ whole genome shotgun (WGS) entry which is preliminary data.</text>
</comment>
<dbReference type="OrthoDB" id="507476at2"/>
<accession>A0A2M8RSX5</accession>
<evidence type="ECO:0000256" key="4">
    <source>
        <dbReference type="HAMAP-Rule" id="MF_00994"/>
    </source>
</evidence>
<dbReference type="Proteomes" id="UP000230282">
    <property type="component" value="Unassembled WGS sequence"/>
</dbReference>
<dbReference type="GO" id="GO:0008653">
    <property type="term" value="P:lipopolysaccharide metabolic process"/>
    <property type="evidence" value="ECO:0007669"/>
    <property type="project" value="InterPro"/>
</dbReference>
<keyword evidence="4" id="KW-0997">Cell inner membrane</keyword>
<keyword evidence="3 4" id="KW-0802">TPR repeat</keyword>
<dbReference type="NCBIfam" id="NF008756">
    <property type="entry name" value="PRK11788.1-4"/>
    <property type="match status" value="1"/>
</dbReference>
<feature type="topological domain" description="Cytoplasmic" evidence="4">
    <location>
        <begin position="21"/>
        <end position="396"/>
    </location>
</feature>
<evidence type="ECO:0000313" key="7">
    <source>
        <dbReference type="EMBL" id="PJG81995.1"/>
    </source>
</evidence>
<feature type="domain" description="LapB rubredoxin metal binding" evidence="6">
    <location>
        <begin position="362"/>
        <end position="389"/>
    </location>
</feature>
<dbReference type="Gene3D" id="1.25.40.10">
    <property type="entry name" value="Tetratricopeptide repeat domain"/>
    <property type="match status" value="2"/>
</dbReference>
<dbReference type="InterPro" id="IPR011990">
    <property type="entry name" value="TPR-like_helical_dom_sf"/>
</dbReference>
<dbReference type="GO" id="GO:0005506">
    <property type="term" value="F:iron ion binding"/>
    <property type="evidence" value="ECO:0007669"/>
    <property type="project" value="UniProtKB-UniRule"/>
</dbReference>
<keyword evidence="8" id="KW-1185">Reference proteome</keyword>
<dbReference type="InterPro" id="IPR030865">
    <property type="entry name" value="LapB"/>
</dbReference>
<evidence type="ECO:0000259" key="6">
    <source>
        <dbReference type="Pfam" id="PF18073"/>
    </source>
</evidence>
<dbReference type="InterPro" id="IPR051012">
    <property type="entry name" value="CellSynth/LPSAsmb/PSIAsmb"/>
</dbReference>
<feature type="repeat" description="TPR" evidence="5">
    <location>
        <begin position="221"/>
        <end position="254"/>
    </location>
</feature>
<feature type="binding site" evidence="4">
    <location>
        <position position="364"/>
    </location>
    <ligand>
        <name>Fe cation</name>
        <dbReference type="ChEBI" id="CHEBI:24875"/>
    </ligand>
</feature>
<dbReference type="GO" id="GO:0009898">
    <property type="term" value="C:cytoplasmic side of plasma membrane"/>
    <property type="evidence" value="ECO:0007669"/>
    <property type="project" value="UniProtKB-UniRule"/>
</dbReference>
<evidence type="ECO:0000256" key="2">
    <source>
        <dbReference type="ARBA" id="ARBA00022737"/>
    </source>
</evidence>
<gene>
    <name evidence="4" type="primary">lapB</name>
    <name evidence="7" type="ORF">CVP04_11490</name>
</gene>
<protein>
    <recommendedName>
        <fullName evidence="4">Lipopolysaccharide assembly protein B</fullName>
    </recommendedName>
</protein>
<proteinExistence type="inferred from homology"/>
<comment type="subcellular location">
    <subcellularLocation>
        <location evidence="4">Cell inner membrane</location>
        <topology evidence="4">Single-pass membrane protein</topology>
        <orientation evidence="4">Cytoplasmic side</orientation>
    </subcellularLocation>
</comment>
<feature type="binding site" evidence="4">
    <location>
        <position position="378"/>
    </location>
    <ligand>
        <name>Fe cation</name>
        <dbReference type="ChEBI" id="CHEBI:24875"/>
    </ligand>
</feature>
<keyword evidence="2 4" id="KW-0677">Repeat</keyword>
<dbReference type="SMART" id="SM00028">
    <property type="entry name" value="TPR"/>
    <property type="match status" value="3"/>
</dbReference>
<dbReference type="PROSITE" id="PS50005">
    <property type="entry name" value="TPR"/>
    <property type="match status" value="1"/>
</dbReference>
<feature type="binding site" evidence="4">
    <location>
        <position position="381"/>
    </location>
    <ligand>
        <name>Fe cation</name>
        <dbReference type="ChEBI" id="CHEBI:24875"/>
    </ligand>
</feature>
<dbReference type="RefSeq" id="WP_100297647.1">
    <property type="nucleotide sequence ID" value="NZ_PHGZ01000032.1"/>
</dbReference>
<keyword evidence="4" id="KW-0472">Membrane</keyword>
<keyword evidence="4" id="KW-0408">Iron</keyword>
<organism evidence="7 8">
    <name type="scientific">Caviibacterium pharyngocola</name>
    <dbReference type="NCBI Taxonomy" id="28159"/>
    <lineage>
        <taxon>Bacteria</taxon>
        <taxon>Pseudomonadati</taxon>
        <taxon>Pseudomonadota</taxon>
        <taxon>Gammaproteobacteria</taxon>
        <taxon>Pasteurellales</taxon>
        <taxon>Pasteurellaceae</taxon>
        <taxon>Caviibacterium</taxon>
    </lineage>
</organism>